<evidence type="ECO:0000313" key="2">
    <source>
        <dbReference type="EMBL" id="RAL40265.1"/>
    </source>
</evidence>
<comment type="caution">
    <text evidence="2">The sequence shown here is derived from an EMBL/GenBank/DDBJ whole genome shotgun (WGS) entry which is preliminary data.</text>
</comment>
<proteinExistence type="predicted"/>
<dbReference type="AlphaFoldDB" id="A0A328D3G2"/>
<accession>A0A328D3G2</accession>
<protein>
    <submittedName>
        <fullName evidence="2">Uncharacterized protein</fullName>
    </submittedName>
</protein>
<evidence type="ECO:0000313" key="3">
    <source>
        <dbReference type="Proteomes" id="UP000249390"/>
    </source>
</evidence>
<organism evidence="2 3">
    <name type="scientific">Cuscuta australis</name>
    <dbReference type="NCBI Taxonomy" id="267555"/>
    <lineage>
        <taxon>Eukaryota</taxon>
        <taxon>Viridiplantae</taxon>
        <taxon>Streptophyta</taxon>
        <taxon>Embryophyta</taxon>
        <taxon>Tracheophyta</taxon>
        <taxon>Spermatophyta</taxon>
        <taxon>Magnoliopsida</taxon>
        <taxon>eudicotyledons</taxon>
        <taxon>Gunneridae</taxon>
        <taxon>Pentapetalae</taxon>
        <taxon>asterids</taxon>
        <taxon>lamiids</taxon>
        <taxon>Solanales</taxon>
        <taxon>Convolvulaceae</taxon>
        <taxon>Cuscuteae</taxon>
        <taxon>Cuscuta</taxon>
        <taxon>Cuscuta subgen. Grammica</taxon>
        <taxon>Cuscuta sect. Cleistogrammica</taxon>
    </lineage>
</organism>
<reference evidence="2 3" key="1">
    <citation type="submission" date="2018-06" db="EMBL/GenBank/DDBJ databases">
        <title>The Genome of Cuscuta australis (Dodder) Provides Insight into the Evolution of Plant Parasitism.</title>
        <authorList>
            <person name="Liu H."/>
        </authorList>
    </citation>
    <scope>NUCLEOTIDE SEQUENCE [LARGE SCALE GENOMIC DNA]</scope>
    <source>
        <strain evidence="3">cv. Yunnan</strain>
        <tissue evidence="2">Vines</tissue>
    </source>
</reference>
<name>A0A328D3G2_9ASTE</name>
<evidence type="ECO:0000256" key="1">
    <source>
        <dbReference type="SAM" id="MobiDB-lite"/>
    </source>
</evidence>
<keyword evidence="3" id="KW-1185">Reference proteome</keyword>
<dbReference type="Proteomes" id="UP000249390">
    <property type="component" value="Unassembled WGS sequence"/>
</dbReference>
<dbReference type="EMBL" id="NQVE01000194">
    <property type="protein sequence ID" value="RAL40265.1"/>
    <property type="molecule type" value="Genomic_DNA"/>
</dbReference>
<sequence length="81" mass="9134">MSLNGREYKPDATLEIRQQPEMSGSDRPSVDVGSYKTRRAAPAGGDIQAKRSYGDDGVCRQKKRSLEKAEYLFHLVYWGPN</sequence>
<feature type="compositionally biased region" description="Basic and acidic residues" evidence="1">
    <location>
        <begin position="1"/>
        <end position="14"/>
    </location>
</feature>
<gene>
    <name evidence="2" type="ORF">DM860_006335</name>
</gene>
<feature type="region of interest" description="Disordered" evidence="1">
    <location>
        <begin position="1"/>
        <end position="55"/>
    </location>
</feature>